<dbReference type="InterPro" id="IPR000305">
    <property type="entry name" value="GIY-YIG_endonuc"/>
</dbReference>
<comment type="caution">
    <text evidence="2">The sequence shown here is derived from an EMBL/GenBank/DDBJ whole genome shotgun (WGS) entry which is preliminary data.</text>
</comment>
<dbReference type="PROSITE" id="PS50164">
    <property type="entry name" value="GIY_YIG"/>
    <property type="match status" value="1"/>
</dbReference>
<dbReference type="SUPFAM" id="SSF46785">
    <property type="entry name" value="Winged helix' DNA-binding domain"/>
    <property type="match status" value="1"/>
</dbReference>
<dbReference type="AlphaFoldDB" id="A0A367EUJ4"/>
<evidence type="ECO:0000259" key="1">
    <source>
        <dbReference type="PROSITE" id="PS50164"/>
    </source>
</evidence>
<feature type="domain" description="GIY-YIG" evidence="1">
    <location>
        <begin position="15"/>
        <end position="86"/>
    </location>
</feature>
<dbReference type="OrthoDB" id="4336423at2"/>
<dbReference type="Pfam" id="PF01541">
    <property type="entry name" value="GIY-YIG"/>
    <property type="match status" value="1"/>
</dbReference>
<dbReference type="Proteomes" id="UP000253507">
    <property type="component" value="Unassembled WGS sequence"/>
</dbReference>
<dbReference type="Gene3D" id="1.10.10.10">
    <property type="entry name" value="Winged helix-like DNA-binding domain superfamily/Winged helix DNA-binding domain"/>
    <property type="match status" value="1"/>
</dbReference>
<gene>
    <name evidence="2" type="ORF">DQ392_08705</name>
</gene>
<evidence type="ECO:0000313" key="3">
    <source>
        <dbReference type="Proteomes" id="UP000253507"/>
    </source>
</evidence>
<accession>A0A367EUJ4</accession>
<dbReference type="SUPFAM" id="SSF82771">
    <property type="entry name" value="GIY-YIG endonuclease"/>
    <property type="match status" value="1"/>
</dbReference>
<dbReference type="InterPro" id="IPR036388">
    <property type="entry name" value="WH-like_DNA-bd_sf"/>
</dbReference>
<dbReference type="EMBL" id="QOIM01000026">
    <property type="protein sequence ID" value="RCG21778.1"/>
    <property type="molecule type" value="Genomic_DNA"/>
</dbReference>
<sequence length="158" mass="17923">MELRGGAVTTVFKAGRTALYRFYDGKGRLLYVGVSSQLERRWAQHEMSKPWWHLVERRTVEWHATGREALAAEEQAINSEAPLYQLTSDQYDCETEIDYATTRLRADLAAGRFPTGYRFVYKELAPVYGVASATVGFALDVLYREGLVSRSSNRYVAA</sequence>
<dbReference type="Gene3D" id="3.40.1440.10">
    <property type="entry name" value="GIY-YIG endonuclease"/>
    <property type="match status" value="1"/>
</dbReference>
<reference evidence="2 3" key="1">
    <citation type="submission" date="2018-06" db="EMBL/GenBank/DDBJ databases">
        <title>Streptomyces reniochalinae sp. nov. and Streptomyces diacarnus sp. nov. from marine sponges.</title>
        <authorList>
            <person name="Li L."/>
        </authorList>
    </citation>
    <scope>NUCLEOTIDE SEQUENCE [LARGE SCALE GENOMIC DNA]</scope>
    <source>
        <strain evidence="2 3">LHW50302</strain>
    </source>
</reference>
<dbReference type="SMART" id="SM00465">
    <property type="entry name" value="GIYc"/>
    <property type="match status" value="1"/>
</dbReference>
<organism evidence="2 3">
    <name type="scientific">Streptomyces reniochalinae</name>
    <dbReference type="NCBI Taxonomy" id="2250578"/>
    <lineage>
        <taxon>Bacteria</taxon>
        <taxon>Bacillati</taxon>
        <taxon>Actinomycetota</taxon>
        <taxon>Actinomycetes</taxon>
        <taxon>Kitasatosporales</taxon>
        <taxon>Streptomycetaceae</taxon>
        <taxon>Streptomyces</taxon>
    </lineage>
</organism>
<name>A0A367EUJ4_9ACTN</name>
<keyword evidence="3" id="KW-1185">Reference proteome</keyword>
<protein>
    <submittedName>
        <fullName evidence="2">GntR family transcriptional regulator</fullName>
    </submittedName>
</protein>
<dbReference type="InterPro" id="IPR035901">
    <property type="entry name" value="GIY-YIG_endonuc_sf"/>
</dbReference>
<evidence type="ECO:0000313" key="2">
    <source>
        <dbReference type="EMBL" id="RCG21778.1"/>
    </source>
</evidence>
<proteinExistence type="predicted"/>
<dbReference type="InterPro" id="IPR036390">
    <property type="entry name" value="WH_DNA-bd_sf"/>
</dbReference>